<evidence type="ECO:0000259" key="1">
    <source>
        <dbReference type="Pfam" id="PF00534"/>
    </source>
</evidence>
<dbReference type="InterPro" id="IPR050194">
    <property type="entry name" value="Glycosyltransferase_grp1"/>
</dbReference>
<dbReference type="PANTHER" id="PTHR45947">
    <property type="entry name" value="SULFOQUINOVOSYL TRANSFERASE SQD2"/>
    <property type="match status" value="1"/>
</dbReference>
<dbReference type="EMBL" id="PFCB01000028">
    <property type="protein sequence ID" value="PIR74192.1"/>
    <property type="molecule type" value="Genomic_DNA"/>
</dbReference>
<feature type="domain" description="Glycosyl transferase family 1" evidence="1">
    <location>
        <begin position="229"/>
        <end position="393"/>
    </location>
</feature>
<comment type="caution">
    <text evidence="3">The sequence shown here is derived from an EMBL/GenBank/DDBJ whole genome shotgun (WGS) entry which is preliminary data.</text>
</comment>
<evidence type="ECO:0000313" key="4">
    <source>
        <dbReference type="Proteomes" id="UP000230154"/>
    </source>
</evidence>
<evidence type="ECO:0000259" key="2">
    <source>
        <dbReference type="Pfam" id="PF13439"/>
    </source>
</evidence>
<sequence length="419" mass="47116">MIGTCRRSSWTATGINWPRKQKRCSARWRFYQHVCSRMQKKRILIFSTAYVPFVGGAEVAIREITDRIGEYEFVMITAKMDRKLPSVETVGNIEVHRIGWGIPMLDKLFLALFGHVYALRLHTRRPVSMIWSMMASYSGFAALSMKNKTGLPFLLTLQEGDPIEYIMRRVRFVKKRFVKIFTQADGLQAISTYLLHWGEQMGFAGIVKEVVPNGVDVERFTKEYSPSEIEELRKSFGFPENAVILVTASRLVVKNGIVHVIRALKDLPENVCFVICGTGELEHDLKDMTQELGLASRVVFAGNKSHAELPKVLKACDIFIRPSLSEGLGNAFLEAMAAGLPTIGTMVGGIPDFLEDGKTGFACKPGDPASIVQVVNTITRGSVCAKEQMYERAMKRIEEQYNWPSICEEMNSIFKTLVP</sequence>
<accession>A0A2H0TPW5</accession>
<evidence type="ECO:0000313" key="3">
    <source>
        <dbReference type="EMBL" id="PIR74192.1"/>
    </source>
</evidence>
<proteinExistence type="predicted"/>
<dbReference type="Gene3D" id="3.40.50.2000">
    <property type="entry name" value="Glycogen Phosphorylase B"/>
    <property type="match status" value="2"/>
</dbReference>
<dbReference type="AlphaFoldDB" id="A0A2H0TPW5"/>
<dbReference type="GO" id="GO:0016757">
    <property type="term" value="F:glycosyltransferase activity"/>
    <property type="evidence" value="ECO:0007669"/>
    <property type="project" value="InterPro"/>
</dbReference>
<gene>
    <name evidence="3" type="ORF">COU35_03990</name>
</gene>
<protein>
    <recommendedName>
        <fullName evidence="5">Glycosyltransferase family 1 protein</fullName>
    </recommendedName>
</protein>
<dbReference type="InterPro" id="IPR001296">
    <property type="entry name" value="Glyco_trans_1"/>
</dbReference>
<dbReference type="SUPFAM" id="SSF53756">
    <property type="entry name" value="UDP-Glycosyltransferase/glycogen phosphorylase"/>
    <property type="match status" value="1"/>
</dbReference>
<reference evidence="4" key="1">
    <citation type="submission" date="2017-09" db="EMBL/GenBank/DDBJ databases">
        <title>Depth-based differentiation of microbial function through sediment-hosted aquifers and enrichment of novel symbionts in the deep terrestrial subsurface.</title>
        <authorList>
            <person name="Probst A.J."/>
            <person name="Ladd B."/>
            <person name="Jarett J.K."/>
            <person name="Geller-Mcgrath D.E."/>
            <person name="Sieber C.M.K."/>
            <person name="Emerson J.B."/>
            <person name="Anantharaman K."/>
            <person name="Thomas B.C."/>
            <person name="Malmstrom R."/>
            <person name="Stieglmeier M."/>
            <person name="Klingl A."/>
            <person name="Woyke T."/>
            <person name="Ryan C.M."/>
            <person name="Banfield J.F."/>
        </authorList>
    </citation>
    <scope>NUCLEOTIDE SEQUENCE [LARGE SCALE GENOMIC DNA]</scope>
</reference>
<dbReference type="PANTHER" id="PTHR45947:SF3">
    <property type="entry name" value="SULFOQUINOVOSYL TRANSFERASE SQD2"/>
    <property type="match status" value="1"/>
</dbReference>
<organism evidence="3 4">
    <name type="scientific">Candidatus Magasanikbacteria bacterium CG10_big_fil_rev_8_21_14_0_10_47_10</name>
    <dbReference type="NCBI Taxonomy" id="1974652"/>
    <lineage>
        <taxon>Bacteria</taxon>
        <taxon>Candidatus Magasanikiibacteriota</taxon>
    </lineage>
</organism>
<dbReference type="Proteomes" id="UP000230154">
    <property type="component" value="Unassembled WGS sequence"/>
</dbReference>
<dbReference type="InterPro" id="IPR028098">
    <property type="entry name" value="Glyco_trans_4-like_N"/>
</dbReference>
<name>A0A2H0TPW5_9BACT</name>
<dbReference type="Pfam" id="PF13439">
    <property type="entry name" value="Glyco_transf_4"/>
    <property type="match status" value="1"/>
</dbReference>
<dbReference type="Pfam" id="PF00534">
    <property type="entry name" value="Glycos_transf_1"/>
    <property type="match status" value="1"/>
</dbReference>
<evidence type="ECO:0008006" key="5">
    <source>
        <dbReference type="Google" id="ProtNLM"/>
    </source>
</evidence>
<feature type="domain" description="Glycosyltransferase subfamily 4-like N-terminal" evidence="2">
    <location>
        <begin position="54"/>
        <end position="219"/>
    </location>
</feature>
<dbReference type="CDD" id="cd03801">
    <property type="entry name" value="GT4_PimA-like"/>
    <property type="match status" value="1"/>
</dbReference>